<protein>
    <submittedName>
        <fullName evidence="1">Uncharacterized protein</fullName>
    </submittedName>
</protein>
<name>A0A640V3Q7_9ACTN</name>
<gene>
    <name evidence="1" type="ORF">Stube_69900</name>
</gene>
<comment type="caution">
    <text evidence="1">The sequence shown here is derived from an EMBL/GenBank/DDBJ whole genome shotgun (WGS) entry which is preliminary data.</text>
</comment>
<sequence>MLLGSSEVFGAFADACALGDGGVPVPDEFIGRDAVLLKGSFLVQFVGVQRALPQGNFVDAAAPVLAVEVGDLLRPNCSPSEAVHACRC</sequence>
<organism evidence="1 2">
    <name type="scientific">Streptomyces tubercidicus</name>
    <dbReference type="NCBI Taxonomy" id="47759"/>
    <lineage>
        <taxon>Bacteria</taxon>
        <taxon>Bacillati</taxon>
        <taxon>Actinomycetota</taxon>
        <taxon>Actinomycetes</taxon>
        <taxon>Kitasatosporales</taxon>
        <taxon>Streptomycetaceae</taxon>
        <taxon>Streptomyces</taxon>
    </lineage>
</organism>
<proteinExistence type="predicted"/>
<dbReference type="AlphaFoldDB" id="A0A640V3Q7"/>
<dbReference type="EMBL" id="BLIR01000003">
    <property type="protein sequence ID" value="GFE42317.1"/>
    <property type="molecule type" value="Genomic_DNA"/>
</dbReference>
<evidence type="ECO:0000313" key="1">
    <source>
        <dbReference type="EMBL" id="GFE42317.1"/>
    </source>
</evidence>
<reference evidence="1 2" key="1">
    <citation type="submission" date="2019-12" db="EMBL/GenBank/DDBJ databases">
        <title>Whole genome shotgun sequence of Streptomyces tubercidicus NBRC 13090.</title>
        <authorList>
            <person name="Ichikawa N."/>
            <person name="Kimura A."/>
            <person name="Kitahashi Y."/>
            <person name="Komaki H."/>
            <person name="Tamura T."/>
        </authorList>
    </citation>
    <scope>NUCLEOTIDE SEQUENCE [LARGE SCALE GENOMIC DNA]</scope>
    <source>
        <strain evidence="1 2">NBRC 13090</strain>
    </source>
</reference>
<dbReference type="Proteomes" id="UP000431826">
    <property type="component" value="Unassembled WGS sequence"/>
</dbReference>
<evidence type="ECO:0000313" key="2">
    <source>
        <dbReference type="Proteomes" id="UP000431826"/>
    </source>
</evidence>
<keyword evidence="2" id="KW-1185">Reference proteome</keyword>
<accession>A0A640V3Q7</accession>